<name>A0ABV4UWS7_9BACL</name>
<organism evidence="1 2">
    <name type="scientific">Paenibacillus oleatilyticus</name>
    <dbReference type="NCBI Taxonomy" id="2594886"/>
    <lineage>
        <taxon>Bacteria</taxon>
        <taxon>Bacillati</taxon>
        <taxon>Bacillota</taxon>
        <taxon>Bacilli</taxon>
        <taxon>Bacillales</taxon>
        <taxon>Paenibacillaceae</taxon>
        <taxon>Paenibacillus</taxon>
    </lineage>
</organism>
<evidence type="ECO:0000313" key="2">
    <source>
        <dbReference type="Proteomes" id="UP001575622"/>
    </source>
</evidence>
<accession>A0ABV4UWS7</accession>
<proteinExistence type="predicted"/>
<protein>
    <submittedName>
        <fullName evidence="1">IS66 family insertion sequence element accessory protein TnpB</fullName>
    </submittedName>
</protein>
<comment type="caution">
    <text evidence="1">The sequence shown here is derived from an EMBL/GenBank/DDBJ whole genome shotgun (WGS) entry which is preliminary data.</text>
</comment>
<keyword evidence="2" id="KW-1185">Reference proteome</keyword>
<dbReference type="RefSeq" id="WP_373950047.1">
    <property type="nucleotide sequence ID" value="NZ_JBHDLN010000003.1"/>
</dbReference>
<reference evidence="1 2" key="1">
    <citation type="submission" date="2024-09" db="EMBL/GenBank/DDBJ databases">
        <authorList>
            <person name="Makale K.P.P."/>
            <person name="Makhzoum A."/>
            <person name="Rantong G."/>
            <person name="Rahube T.O."/>
        </authorList>
    </citation>
    <scope>NUCLEOTIDE SEQUENCE [LARGE SCALE GENOMIC DNA]</scope>
    <source>
        <strain evidence="1 2">KM_D13</strain>
    </source>
</reference>
<dbReference type="EMBL" id="JBHDLN010000003">
    <property type="protein sequence ID" value="MFB0842265.1"/>
    <property type="molecule type" value="Genomic_DNA"/>
</dbReference>
<dbReference type="NCBIfam" id="NF047593">
    <property type="entry name" value="IS66_ISAeme5_TnpA"/>
    <property type="match status" value="1"/>
</dbReference>
<dbReference type="Proteomes" id="UP001575622">
    <property type="component" value="Unassembled WGS sequence"/>
</dbReference>
<sequence length="124" mass="14070">MTKRDQRQNGWAKRIEAYKASGLTMVTWCSTNQVNLEQLKYWTRKLKKIASSDIVSSARFIPVTVTELAAPLASSSLVIHVGPASITLQKGFDRQLLREVVEALTSSCLRFQTHTLSIWLRRHV</sequence>
<gene>
    <name evidence="1" type="ORF">ACEU3E_08780</name>
</gene>
<evidence type="ECO:0000313" key="1">
    <source>
        <dbReference type="EMBL" id="MFB0842265.1"/>
    </source>
</evidence>